<dbReference type="Proteomes" id="UP000539957">
    <property type="component" value="Unassembled WGS sequence"/>
</dbReference>
<reference evidence="3 4" key="1">
    <citation type="submission" date="2020-08" db="EMBL/GenBank/DDBJ databases">
        <title>Functional genomics of gut bacteria from endangered species of beetles.</title>
        <authorList>
            <person name="Carlos-Shanley C."/>
        </authorList>
    </citation>
    <scope>NUCLEOTIDE SEQUENCE [LARGE SCALE GENOMIC DNA]</scope>
    <source>
        <strain evidence="3 4">S00123</strain>
    </source>
</reference>
<proteinExistence type="predicted"/>
<sequence>MRTLLMTTVLASALAVAGAASAQSTIRPGQTIQGNFSAKDARMGDGSHYRCYVVQTNPDEAYTVTLSSSDFDTYLSAGAGADCDDTSITNDDGPDMGTNSQLRFASSGGLWIIKANTLSEGETGRYELRVSAGERIRPTTQVLPVSVGESRSGRLEFSDRRADDGSFYDCYALTIARAGSVAIRLDSGDFDAYLGLYEGPQCDGDSIASDDDSGGGTSAQIVQDLRPGTYSVRANTLGSSEEGDYTLSVTSRR</sequence>
<name>A0A7W7N2F0_9CAUL</name>
<evidence type="ECO:0000256" key="1">
    <source>
        <dbReference type="SAM" id="MobiDB-lite"/>
    </source>
</evidence>
<dbReference type="EMBL" id="JACHKY010000002">
    <property type="protein sequence ID" value="MBB4797270.1"/>
    <property type="molecule type" value="Genomic_DNA"/>
</dbReference>
<evidence type="ECO:0008006" key="5">
    <source>
        <dbReference type="Google" id="ProtNLM"/>
    </source>
</evidence>
<feature type="region of interest" description="Disordered" evidence="1">
    <location>
        <begin position="204"/>
        <end position="253"/>
    </location>
</feature>
<dbReference type="SUPFAM" id="SSF89260">
    <property type="entry name" value="Collagen-binding domain"/>
    <property type="match status" value="1"/>
</dbReference>
<feature type="signal peptide" evidence="2">
    <location>
        <begin position="1"/>
        <end position="22"/>
    </location>
</feature>
<keyword evidence="2" id="KW-0732">Signal</keyword>
<keyword evidence="4" id="KW-1185">Reference proteome</keyword>
<evidence type="ECO:0000313" key="4">
    <source>
        <dbReference type="Proteomes" id="UP000539957"/>
    </source>
</evidence>
<evidence type="ECO:0000313" key="3">
    <source>
        <dbReference type="EMBL" id="MBB4797270.1"/>
    </source>
</evidence>
<evidence type="ECO:0000256" key="2">
    <source>
        <dbReference type="SAM" id="SignalP"/>
    </source>
</evidence>
<dbReference type="RefSeq" id="WP_184267754.1">
    <property type="nucleotide sequence ID" value="NZ_JACHKY010000002.1"/>
</dbReference>
<feature type="chain" id="PRO_5031212342" description="Peptidase" evidence="2">
    <location>
        <begin position="23"/>
        <end position="253"/>
    </location>
</feature>
<dbReference type="AlphaFoldDB" id="A0A7W7N2F0"/>
<gene>
    <name evidence="3" type="ORF">HNP32_000994</name>
</gene>
<comment type="caution">
    <text evidence="3">The sequence shown here is derived from an EMBL/GenBank/DDBJ whole genome shotgun (WGS) entry which is preliminary data.</text>
</comment>
<accession>A0A7W7N2F0</accession>
<organism evidence="3 4">
    <name type="scientific">Brevundimonas bullata</name>
    <dbReference type="NCBI Taxonomy" id="13160"/>
    <lineage>
        <taxon>Bacteria</taxon>
        <taxon>Pseudomonadati</taxon>
        <taxon>Pseudomonadota</taxon>
        <taxon>Alphaproteobacteria</taxon>
        <taxon>Caulobacterales</taxon>
        <taxon>Caulobacteraceae</taxon>
        <taxon>Brevundimonas</taxon>
    </lineage>
</organism>
<protein>
    <recommendedName>
        <fullName evidence="5">Peptidase</fullName>
    </recommendedName>
</protein>
<dbReference type="Gene3D" id="2.60.120.380">
    <property type="match status" value="2"/>
</dbReference>